<comment type="caution">
    <text evidence="1">The sequence shown here is derived from an EMBL/GenBank/DDBJ whole genome shotgun (WGS) entry which is preliminary data.</text>
</comment>
<evidence type="ECO:0000313" key="1">
    <source>
        <dbReference type="EMBL" id="KAK6504947.1"/>
    </source>
</evidence>
<keyword evidence="2" id="KW-1185">Reference proteome</keyword>
<dbReference type="Proteomes" id="UP001370758">
    <property type="component" value="Unassembled WGS sequence"/>
</dbReference>
<name>A0AAV9WFJ1_9PEZI</name>
<protein>
    <recommendedName>
        <fullName evidence="3">PIN domain-containing protein</fullName>
    </recommendedName>
</protein>
<dbReference type="AlphaFoldDB" id="A0AAV9WFJ1"/>
<proteinExistence type="predicted"/>
<organism evidence="1 2">
    <name type="scientific">Arthrobotrys musiformis</name>
    <dbReference type="NCBI Taxonomy" id="47236"/>
    <lineage>
        <taxon>Eukaryota</taxon>
        <taxon>Fungi</taxon>
        <taxon>Dikarya</taxon>
        <taxon>Ascomycota</taxon>
        <taxon>Pezizomycotina</taxon>
        <taxon>Orbiliomycetes</taxon>
        <taxon>Orbiliales</taxon>
        <taxon>Orbiliaceae</taxon>
        <taxon>Arthrobotrys</taxon>
    </lineage>
</organism>
<sequence>MAERLRELEIEESIYPFQVKQSRTIRKNIYGIDSESTAPEELIQRSHAASIHWHFFIGAIDELPAWIFQPPVLQQEDIPSPYHTPPPPPHGDLYPSYSKRQWYADNLIIPYQSRRGRLRELFSWNKMLKNSRMDVTLACEAYVSGLAFVTADKKIEGDFGFALRKFGVTGGDVEKQSICFGSEYDGTARGRCYLTPGK</sequence>
<evidence type="ECO:0000313" key="2">
    <source>
        <dbReference type="Proteomes" id="UP001370758"/>
    </source>
</evidence>
<dbReference type="EMBL" id="JAVHJL010000004">
    <property type="protein sequence ID" value="KAK6504947.1"/>
    <property type="molecule type" value="Genomic_DNA"/>
</dbReference>
<evidence type="ECO:0008006" key="3">
    <source>
        <dbReference type="Google" id="ProtNLM"/>
    </source>
</evidence>
<reference evidence="1 2" key="1">
    <citation type="submission" date="2023-08" db="EMBL/GenBank/DDBJ databases">
        <authorList>
            <person name="Palmer J.M."/>
        </authorList>
    </citation>
    <scope>NUCLEOTIDE SEQUENCE [LARGE SCALE GENOMIC DNA]</scope>
    <source>
        <strain evidence="1 2">TWF481</strain>
    </source>
</reference>
<accession>A0AAV9WFJ1</accession>
<gene>
    <name evidence="1" type="ORF">TWF481_006880</name>
</gene>